<dbReference type="InterPro" id="IPR003615">
    <property type="entry name" value="HNH_nuc"/>
</dbReference>
<dbReference type="RefSeq" id="YP_009710014.1">
    <property type="nucleotide sequence ID" value="NC_045180.1"/>
</dbReference>
<feature type="domain" description="Reverse transcriptase" evidence="1">
    <location>
        <begin position="227"/>
        <end position="517"/>
    </location>
</feature>
<dbReference type="GO" id="GO:0006315">
    <property type="term" value="P:homing of group II introns"/>
    <property type="evidence" value="ECO:0007669"/>
    <property type="project" value="TreeGrafter"/>
</dbReference>
<organism evidence="2">
    <name type="scientific">Coleochaete scutata</name>
    <dbReference type="NCBI Taxonomy" id="3125"/>
    <lineage>
        <taxon>Eukaryota</taxon>
        <taxon>Viridiplantae</taxon>
        <taxon>Streptophyta</taxon>
        <taxon>Coleochaetophyceae</taxon>
        <taxon>Coleochaetales</taxon>
        <taxon>Coleochaetaceae</taxon>
        <taxon>Coleochaete</taxon>
    </lineage>
</organism>
<dbReference type="Pfam" id="PF01348">
    <property type="entry name" value="Intron_maturas2"/>
    <property type="match status" value="1"/>
</dbReference>
<sequence length="762" mass="86429">MSNQLTGENSTPVKGAERVLPSYVVYGEANEPFPKLAMVLRSGRMFCIILSLVSLFYVMGGSQRWSGGQACVTSLNARGHLNTTSSILRNSGSPDRGNLWGDGGIVVARRGLTTFQAKDSRRLSTKASGPTGPEKLVELRKLHKANPNHISHNLIDILTDVDLLIYAYGKIKSKPGNMTPGSDGVTLDGIDLDWFHKTSRELATGQYKFKPCQEDKSCGPFFLRKKKRNSLRSFASPYGPSRRVEIPKSNGGTRPLGVVSPRDKIVQEVMRLILEATFEDNFSKSSHGFRPNKNCHSALNMVKMEFGSVCWFVEGDISKCFDSFDHNLLITAVSARIKDQVFIDLLYKALRAGYLDPQGSFRSLKLGTPQGSIISPILCNIYLDQLDKWMERYILSFNQGKKRKQNGAPVGHLAFAPEYTKMVRGNSSRSPEERRARVRYIHENKIRQFLYTDQSFKRLRYVRYADDILLGVIGSRADCIQIREDFLEKKLKLTLSMAKTKITHATYDFALFLGTMIRVTPYGSKPIRRISRLGEERVTKVSTRPQLLAPIPKLVEKLRLRGYCKNGSLGNPTRVGRYIHYPLETIINLYLYIARGYINYYSFVDNYARMRARVLYITQYSLALTFASKLKLRTLHKVFKKFGPNLTVKDDKGKVLAEFDTSKFPTSAPGFKLGINYDPLQYVEHMSNITRRTYKLLESSCHICGREENLQVHHVKHLRKMGKTVIKDYLLAGMVRMNRKQITVCVHCHNAIHRGKYDGPAL</sequence>
<dbReference type="GO" id="GO:0003964">
    <property type="term" value="F:RNA-directed DNA polymerase activity"/>
    <property type="evidence" value="ECO:0007669"/>
    <property type="project" value="TreeGrafter"/>
</dbReference>
<dbReference type="SUPFAM" id="SSF56672">
    <property type="entry name" value="DNA/RNA polymerases"/>
    <property type="match status" value="1"/>
</dbReference>
<evidence type="ECO:0000313" key="2">
    <source>
        <dbReference type="EMBL" id="QFU80119.1"/>
    </source>
</evidence>
<dbReference type="InterPro" id="IPR000477">
    <property type="entry name" value="RT_dom"/>
</dbReference>
<dbReference type="InterPro" id="IPR024937">
    <property type="entry name" value="Domain_X"/>
</dbReference>
<dbReference type="CDD" id="cd00085">
    <property type="entry name" value="HNHc"/>
    <property type="match status" value="1"/>
</dbReference>
<dbReference type="PROSITE" id="PS50878">
    <property type="entry name" value="RT_POL"/>
    <property type="match status" value="1"/>
</dbReference>
<dbReference type="Pfam" id="PF00078">
    <property type="entry name" value="RVT_1"/>
    <property type="match status" value="1"/>
</dbReference>
<dbReference type="CDD" id="cd01651">
    <property type="entry name" value="RT_G2_intron"/>
    <property type="match status" value="1"/>
</dbReference>
<dbReference type="InterPro" id="IPR043502">
    <property type="entry name" value="DNA/RNA_pol_sf"/>
</dbReference>
<dbReference type="GeneID" id="42369820"/>
<evidence type="ECO:0000259" key="1">
    <source>
        <dbReference type="PROSITE" id="PS50878"/>
    </source>
</evidence>
<name>A0A5P9NVX9_COLSC</name>
<accession>A0A5P9NVX9</accession>
<dbReference type="EMBL" id="MN613583">
    <property type="protein sequence ID" value="QFU80119.1"/>
    <property type="molecule type" value="Genomic_DNA"/>
</dbReference>
<dbReference type="PANTHER" id="PTHR33642">
    <property type="entry name" value="COX1/OXI3 INTRON 1 PROTEIN-RELATED"/>
    <property type="match status" value="1"/>
</dbReference>
<dbReference type="GO" id="GO:0005739">
    <property type="term" value="C:mitochondrion"/>
    <property type="evidence" value="ECO:0007669"/>
    <property type="project" value="TreeGrafter"/>
</dbReference>
<protein>
    <recommendedName>
        <fullName evidence="1">Reverse transcriptase domain-containing protein</fullName>
    </recommendedName>
</protein>
<dbReference type="PANTHER" id="PTHR33642:SF4">
    <property type="entry name" value="COX1_OXI3 INTRON 1 PROTEIN-RELATED"/>
    <property type="match status" value="1"/>
</dbReference>
<reference evidence="2" key="1">
    <citation type="submission" date="2019-10" db="EMBL/GenBank/DDBJ databases">
        <title>Complete mitogenome of the streptophyte green alga Coleochaete scutata (Coleochaetophyceae).</title>
        <authorList>
            <person name="Turmel M."/>
            <person name="Otis C."/>
            <person name="Lemieux C."/>
        </authorList>
    </citation>
    <scope>NUCLEOTIDE SEQUENCE</scope>
</reference>
<keyword evidence="2" id="KW-0496">Mitochondrion</keyword>
<geneLocation type="mitochondrion" evidence="2"/>
<dbReference type="AlphaFoldDB" id="A0A5P9NVX9"/>
<gene>
    <name evidence="2" type="primary">orf762</name>
</gene>
<proteinExistence type="predicted"/>
<dbReference type="GO" id="GO:0090615">
    <property type="term" value="P:mitochondrial mRNA processing"/>
    <property type="evidence" value="ECO:0007669"/>
    <property type="project" value="TreeGrafter"/>
</dbReference>